<evidence type="ECO:0000313" key="3">
    <source>
        <dbReference type="Proteomes" id="UP000294933"/>
    </source>
</evidence>
<accession>A0A4Y7PG51</accession>
<keyword evidence="3" id="KW-1185">Reference proteome</keyword>
<dbReference type="EMBL" id="ML170358">
    <property type="protein sequence ID" value="TDL14295.1"/>
    <property type="molecule type" value="Genomic_DNA"/>
</dbReference>
<dbReference type="Proteomes" id="UP000294933">
    <property type="component" value="Unassembled WGS sequence"/>
</dbReference>
<protein>
    <submittedName>
        <fullName evidence="2">Uncharacterized protein</fullName>
    </submittedName>
</protein>
<organism evidence="2 3">
    <name type="scientific">Rickenella mellea</name>
    <dbReference type="NCBI Taxonomy" id="50990"/>
    <lineage>
        <taxon>Eukaryota</taxon>
        <taxon>Fungi</taxon>
        <taxon>Dikarya</taxon>
        <taxon>Basidiomycota</taxon>
        <taxon>Agaricomycotina</taxon>
        <taxon>Agaricomycetes</taxon>
        <taxon>Hymenochaetales</taxon>
        <taxon>Rickenellaceae</taxon>
        <taxon>Rickenella</taxon>
    </lineage>
</organism>
<dbReference type="AlphaFoldDB" id="A0A4Y7PG51"/>
<proteinExistence type="predicted"/>
<evidence type="ECO:0000256" key="1">
    <source>
        <dbReference type="SAM" id="MobiDB-lite"/>
    </source>
</evidence>
<sequence>MWTSPQELAFLEAREPLHAQAKATSTLSQFWDGMKVEWIDQFGMSLFIKQSTPGNPMGIKRLRQWYNNRRNTTNSTASKPGGRSSLAPKKQKYQQSQAYLKLYYSSKVAPMMEKEYPIYQNRLLELARGTLVEFPRYQESLRIRSNDVDTGRLAFMNTLARHMVSEESEEVKAEVAYLQENGDEDEIPAYLELNTSSSVGGSGSVGILARLGSTDPGYPSGSYL</sequence>
<feature type="region of interest" description="Disordered" evidence="1">
    <location>
        <begin position="71"/>
        <end position="92"/>
    </location>
</feature>
<reference evidence="2 3" key="1">
    <citation type="submission" date="2018-06" db="EMBL/GenBank/DDBJ databases">
        <title>A transcriptomic atlas of mushroom development highlights an independent origin of complex multicellularity.</title>
        <authorList>
            <consortium name="DOE Joint Genome Institute"/>
            <person name="Krizsan K."/>
            <person name="Almasi E."/>
            <person name="Merenyi Z."/>
            <person name="Sahu N."/>
            <person name="Viragh M."/>
            <person name="Koszo T."/>
            <person name="Mondo S."/>
            <person name="Kiss B."/>
            <person name="Balint B."/>
            <person name="Kues U."/>
            <person name="Barry K."/>
            <person name="Hegedus J.C."/>
            <person name="Henrissat B."/>
            <person name="Johnson J."/>
            <person name="Lipzen A."/>
            <person name="Ohm R."/>
            <person name="Nagy I."/>
            <person name="Pangilinan J."/>
            <person name="Yan J."/>
            <person name="Xiong Y."/>
            <person name="Grigoriev I.V."/>
            <person name="Hibbett D.S."/>
            <person name="Nagy L.G."/>
        </authorList>
    </citation>
    <scope>NUCLEOTIDE SEQUENCE [LARGE SCALE GENOMIC DNA]</scope>
    <source>
        <strain evidence="2 3">SZMC22713</strain>
    </source>
</reference>
<name>A0A4Y7PG51_9AGAM</name>
<evidence type="ECO:0000313" key="2">
    <source>
        <dbReference type="EMBL" id="TDL14295.1"/>
    </source>
</evidence>
<gene>
    <name evidence="2" type="ORF">BD410DRAFT_846164</name>
</gene>
<dbReference type="VEuPathDB" id="FungiDB:BD410DRAFT_846164"/>